<dbReference type="GO" id="GO:0098542">
    <property type="term" value="P:defense response to other organism"/>
    <property type="evidence" value="ECO:0007669"/>
    <property type="project" value="InterPro"/>
</dbReference>
<dbReference type="PANTHER" id="PTHR31415:SF89">
    <property type="entry name" value="PROTEIN NDR1-LIKE"/>
    <property type="match status" value="1"/>
</dbReference>
<keyword evidence="5" id="KW-1185">Reference proteome</keyword>
<name>A0A2I4H2W7_JUGRE</name>
<proteinExistence type="predicted"/>
<dbReference type="Gene3D" id="2.60.40.1820">
    <property type="match status" value="1"/>
</dbReference>
<organism evidence="5 6">
    <name type="scientific">Juglans regia</name>
    <name type="common">English walnut</name>
    <dbReference type="NCBI Taxonomy" id="51240"/>
    <lineage>
        <taxon>Eukaryota</taxon>
        <taxon>Viridiplantae</taxon>
        <taxon>Streptophyta</taxon>
        <taxon>Embryophyta</taxon>
        <taxon>Tracheophyta</taxon>
        <taxon>Spermatophyta</taxon>
        <taxon>Magnoliopsida</taxon>
        <taxon>eudicotyledons</taxon>
        <taxon>Gunneridae</taxon>
        <taxon>Pentapetalae</taxon>
        <taxon>rosids</taxon>
        <taxon>fabids</taxon>
        <taxon>Fagales</taxon>
        <taxon>Juglandaceae</taxon>
        <taxon>Juglans</taxon>
    </lineage>
</organism>
<accession>A0A2I4H2W7</accession>
<sequence length="205" mass="23357">MRCESCESSNPLDDETCIANTNNFYIWLLQVVALLGILALSLWLILRPRSPKYTIVDFSIPQSSLVKDGQNGTILYNLEIENPNAESSIYYDDILFTFYFGQDTVGERTIPSFHQGKGKTRQVIDRVDVNPRVWKSLLNAISNATAELKVGLSTKIRYKTWGKKSKHHKLDLEGQLKVGSDGKISGKKKKIKLHHASKKWRRYKA</sequence>
<dbReference type="PANTHER" id="PTHR31415">
    <property type="entry name" value="OS05G0367900 PROTEIN"/>
    <property type="match status" value="1"/>
</dbReference>
<dbReference type="Pfam" id="PF03168">
    <property type="entry name" value="LEA_2"/>
    <property type="match status" value="1"/>
</dbReference>
<evidence type="ECO:0000256" key="2">
    <source>
        <dbReference type="ARBA" id="ARBA00022692"/>
    </source>
</evidence>
<evidence type="ECO:0000256" key="1">
    <source>
        <dbReference type="ARBA" id="ARBA00004167"/>
    </source>
</evidence>
<dbReference type="RefSeq" id="XP_018850487.1">
    <property type="nucleotide sequence ID" value="XM_018994942.2"/>
</dbReference>
<dbReference type="GeneID" id="109013028"/>
<evidence type="ECO:0000256" key="3">
    <source>
        <dbReference type="ARBA" id="ARBA00022989"/>
    </source>
</evidence>
<protein>
    <submittedName>
        <fullName evidence="6">Protein NDR1-like</fullName>
    </submittedName>
</protein>
<dbReference type="OrthoDB" id="1934762at2759"/>
<evidence type="ECO:0000256" key="4">
    <source>
        <dbReference type="ARBA" id="ARBA00023136"/>
    </source>
</evidence>
<dbReference type="Gramene" id="Jr03_10400_p1">
    <property type="protein sequence ID" value="cds.Jr03_10400_p1"/>
    <property type="gene ID" value="Jr03_10400"/>
</dbReference>
<dbReference type="GO" id="GO:0005886">
    <property type="term" value="C:plasma membrane"/>
    <property type="evidence" value="ECO:0000318"/>
    <property type="project" value="GO_Central"/>
</dbReference>
<dbReference type="AlphaFoldDB" id="A0A2I4H2W7"/>
<keyword evidence="2" id="KW-0812">Transmembrane</keyword>
<dbReference type="InterPro" id="IPR044839">
    <property type="entry name" value="NDR1-like"/>
</dbReference>
<dbReference type="STRING" id="51240.A0A2I4H2W7"/>
<keyword evidence="4" id="KW-0472">Membrane</keyword>
<evidence type="ECO:0000313" key="6">
    <source>
        <dbReference type="RefSeq" id="XP_018850487.1"/>
    </source>
</evidence>
<dbReference type="Proteomes" id="UP000235220">
    <property type="component" value="Chromosome 3"/>
</dbReference>
<dbReference type="GO" id="GO:0009506">
    <property type="term" value="C:plasmodesma"/>
    <property type="evidence" value="ECO:0000318"/>
    <property type="project" value="GO_Central"/>
</dbReference>
<keyword evidence="3" id="KW-1133">Transmembrane helix</keyword>
<comment type="subcellular location">
    <subcellularLocation>
        <location evidence="1">Membrane</location>
        <topology evidence="1">Single-pass membrane protein</topology>
    </subcellularLocation>
</comment>
<evidence type="ECO:0000313" key="5">
    <source>
        <dbReference type="Proteomes" id="UP000235220"/>
    </source>
</evidence>
<reference evidence="6" key="1">
    <citation type="submission" date="2025-08" db="UniProtKB">
        <authorList>
            <consortium name="RefSeq"/>
        </authorList>
    </citation>
    <scope>IDENTIFICATION</scope>
    <source>
        <tissue evidence="6">Leaves</tissue>
    </source>
</reference>
<gene>
    <name evidence="6" type="primary">LOC109013028</name>
</gene>
<dbReference type="InterPro" id="IPR004864">
    <property type="entry name" value="LEA_2"/>
</dbReference>
<dbReference type="KEGG" id="jre:109013028"/>